<dbReference type="InterPro" id="IPR027417">
    <property type="entry name" value="P-loop_NTPase"/>
</dbReference>
<dbReference type="Pfam" id="PF16193">
    <property type="entry name" value="AAA_assoc_2"/>
    <property type="match status" value="1"/>
</dbReference>
<dbReference type="GO" id="GO:0008047">
    <property type="term" value="F:enzyme activator activity"/>
    <property type="evidence" value="ECO:0007669"/>
    <property type="project" value="TreeGrafter"/>
</dbReference>
<dbReference type="Pfam" id="PF12002">
    <property type="entry name" value="MgsA_C"/>
    <property type="match status" value="1"/>
</dbReference>
<evidence type="ECO:0000256" key="1">
    <source>
        <dbReference type="ARBA" id="ARBA00002393"/>
    </source>
</evidence>
<comment type="function">
    <text evidence="1">DNA-dependent ATPase that plays important roles in cellular responses to stalled DNA replication processes.</text>
</comment>
<protein>
    <recommendedName>
        <fullName evidence="2">Replication-associated recombination protein A</fullName>
    </recommendedName>
</protein>
<dbReference type="InterPro" id="IPR008921">
    <property type="entry name" value="DNA_pol3_clamp-load_cplx_C"/>
</dbReference>
<dbReference type="GO" id="GO:0000731">
    <property type="term" value="P:DNA synthesis involved in DNA repair"/>
    <property type="evidence" value="ECO:0007669"/>
    <property type="project" value="TreeGrafter"/>
</dbReference>
<evidence type="ECO:0000259" key="6">
    <source>
        <dbReference type="SMART" id="SM00382"/>
    </source>
</evidence>
<accession>A0A377J370</accession>
<dbReference type="InterPro" id="IPR008824">
    <property type="entry name" value="RuvB-like_N"/>
</dbReference>
<evidence type="ECO:0000256" key="4">
    <source>
        <dbReference type="ARBA" id="ARBA00022840"/>
    </source>
</evidence>
<evidence type="ECO:0000256" key="5">
    <source>
        <dbReference type="SAM" id="MobiDB-lite"/>
    </source>
</evidence>
<dbReference type="SUPFAM" id="SSF48019">
    <property type="entry name" value="post-AAA+ oligomerization domain-like"/>
    <property type="match status" value="1"/>
</dbReference>
<dbReference type="PANTHER" id="PTHR13779:SF7">
    <property type="entry name" value="ATPASE WRNIP1"/>
    <property type="match status" value="1"/>
</dbReference>
<dbReference type="InterPro" id="IPR051314">
    <property type="entry name" value="AAA_ATPase_RarA/MGS1/WRNIP1"/>
</dbReference>
<evidence type="ECO:0000313" key="7">
    <source>
        <dbReference type="EMBL" id="STO96952.1"/>
    </source>
</evidence>
<dbReference type="GO" id="GO:0006310">
    <property type="term" value="P:DNA recombination"/>
    <property type="evidence" value="ECO:0007669"/>
    <property type="project" value="InterPro"/>
</dbReference>
<feature type="domain" description="AAA+ ATPase" evidence="6">
    <location>
        <begin position="37"/>
        <end position="150"/>
    </location>
</feature>
<proteinExistence type="predicted"/>
<dbReference type="InterPro" id="IPR003593">
    <property type="entry name" value="AAA+_ATPase"/>
</dbReference>
<dbReference type="EMBL" id="UGHV01000001">
    <property type="protein sequence ID" value="STO96952.1"/>
    <property type="molecule type" value="Genomic_DNA"/>
</dbReference>
<evidence type="ECO:0000256" key="2">
    <source>
        <dbReference type="ARBA" id="ARBA00020776"/>
    </source>
</evidence>
<keyword evidence="4" id="KW-0067">ATP-binding</keyword>
<dbReference type="Pfam" id="PF05496">
    <property type="entry name" value="RuvB_N"/>
    <property type="match status" value="1"/>
</dbReference>
<dbReference type="FunFam" id="1.20.272.10:FF:000001">
    <property type="entry name" value="Putative AAA family ATPase"/>
    <property type="match status" value="1"/>
</dbReference>
<dbReference type="CDD" id="cd18139">
    <property type="entry name" value="HLD_clamp_RarA"/>
    <property type="match status" value="1"/>
</dbReference>
<dbReference type="Gene3D" id="1.20.272.10">
    <property type="match status" value="1"/>
</dbReference>
<feature type="region of interest" description="Disordered" evidence="5">
    <location>
        <begin position="364"/>
        <end position="386"/>
    </location>
</feature>
<dbReference type="SMART" id="SM00382">
    <property type="entry name" value="AAA"/>
    <property type="match status" value="1"/>
</dbReference>
<dbReference type="GO" id="GO:0009378">
    <property type="term" value="F:four-way junction helicase activity"/>
    <property type="evidence" value="ECO:0007669"/>
    <property type="project" value="InterPro"/>
</dbReference>
<dbReference type="Gene3D" id="1.10.3710.10">
    <property type="entry name" value="DNA polymerase III clamp loader subunits, C-terminal domain"/>
    <property type="match status" value="1"/>
</dbReference>
<dbReference type="InterPro" id="IPR032423">
    <property type="entry name" value="AAA_assoc_2"/>
</dbReference>
<dbReference type="GO" id="GO:0005524">
    <property type="term" value="F:ATP binding"/>
    <property type="evidence" value="ECO:0007669"/>
    <property type="project" value="UniProtKB-KW"/>
</dbReference>
<sequence length="612" mass="67077">MTHLATLLRPQTLDDFLGQSHLLHKNAPLYRAIAAKQMPHCFFYGPPGTGKTTLARLIAKNLGDVFLPFNATKFKLESLHSALKPYQQSLITPLVFIDEVHRLTKPQQEALLPIMEDRVAIVLGASTENPFYTLTNAIRSRSLLCEFKPLNVQELEELLKRALEKLGIQKVDSSVAGDSNGDLALLGGDLALGEHSADLANFGTAIPKILEEEKRAKCEKTTPSSLRADLSAWQSTQTKTQNLESTFENSAADTQKVDSRENAQSLNTLQNEKTEAVFDKTPQAEAVEMRKQAKRCKAKPQQVSLVNRGFLKKHRLTPSGIPCFQGVGEGIYLGDNEQAHAVESTIYRSKPAIAVQGEAAAGFFRNATPESDKTESTSKKPSPHTKKTITQEACSYLISSSGGDGRAMLNLLEVLALSDHITLEDVKSLRPVSLNDGTSEASTHYNLASALIKSIRGSDTNASIYYLARLIAGGENPEFIARRLVILASEDIGNANPNALNLATSTMLSVSKIGYPEARIILAQCVIYLASCPKSNTAYTAINSALEAINQGEILPISPHILPHSKTYKYPHNFGGYVEQQYLLKPLKFVNPTQKGFEKTLNEWLAKIHQTK</sequence>
<keyword evidence="3" id="KW-0547">Nucleotide-binding</keyword>
<dbReference type="GO" id="GO:0003677">
    <property type="term" value="F:DNA binding"/>
    <property type="evidence" value="ECO:0007669"/>
    <property type="project" value="InterPro"/>
</dbReference>
<evidence type="ECO:0000313" key="8">
    <source>
        <dbReference type="Proteomes" id="UP000254841"/>
    </source>
</evidence>
<dbReference type="GO" id="GO:0017116">
    <property type="term" value="F:single-stranded DNA helicase activity"/>
    <property type="evidence" value="ECO:0007669"/>
    <property type="project" value="TreeGrafter"/>
</dbReference>
<dbReference type="CDD" id="cd00009">
    <property type="entry name" value="AAA"/>
    <property type="match status" value="1"/>
</dbReference>
<dbReference type="AlphaFoldDB" id="A0A377J370"/>
<dbReference type="Proteomes" id="UP000254841">
    <property type="component" value="Unassembled WGS sequence"/>
</dbReference>
<dbReference type="SUPFAM" id="SSF52540">
    <property type="entry name" value="P-loop containing nucleoside triphosphate hydrolases"/>
    <property type="match status" value="1"/>
</dbReference>
<evidence type="ECO:0000256" key="3">
    <source>
        <dbReference type="ARBA" id="ARBA00022741"/>
    </source>
</evidence>
<organism evidence="7 8">
    <name type="scientific">Helicobacter canis</name>
    <dbReference type="NCBI Taxonomy" id="29419"/>
    <lineage>
        <taxon>Bacteria</taxon>
        <taxon>Pseudomonadati</taxon>
        <taxon>Campylobacterota</taxon>
        <taxon>Epsilonproteobacteria</taxon>
        <taxon>Campylobacterales</taxon>
        <taxon>Helicobacteraceae</taxon>
        <taxon>Helicobacter</taxon>
    </lineage>
</organism>
<gene>
    <name evidence="7" type="primary">rarA</name>
    <name evidence="7" type="ORF">NCTC12410_00770</name>
</gene>
<dbReference type="PANTHER" id="PTHR13779">
    <property type="entry name" value="WERNER HELICASE-INTERACTING PROTEIN 1 FAMILY MEMBER"/>
    <property type="match status" value="1"/>
</dbReference>
<name>A0A377J370_9HELI</name>
<dbReference type="GO" id="GO:0006261">
    <property type="term" value="P:DNA-templated DNA replication"/>
    <property type="evidence" value="ECO:0007669"/>
    <property type="project" value="TreeGrafter"/>
</dbReference>
<reference evidence="7 8" key="1">
    <citation type="submission" date="2018-06" db="EMBL/GenBank/DDBJ databases">
        <authorList>
            <consortium name="Pathogen Informatics"/>
            <person name="Doyle S."/>
        </authorList>
    </citation>
    <scope>NUCLEOTIDE SEQUENCE [LARGE SCALE GENOMIC DNA]</scope>
    <source>
        <strain evidence="7 8">NCTC12410</strain>
    </source>
</reference>
<dbReference type="Gene3D" id="3.40.50.300">
    <property type="entry name" value="P-loop containing nucleotide triphosphate hydrolases"/>
    <property type="match status" value="1"/>
</dbReference>
<dbReference type="InterPro" id="IPR021886">
    <property type="entry name" value="MgsA_C"/>
</dbReference>